<sequence>MGFLDDILDGYEDKMRHEGYDFNRDGHIDRKERAFYEEDFEKDFRRTYNLDNDDDDDDD</sequence>
<dbReference type="AlphaFoldDB" id="A0A1G9TP37"/>
<dbReference type="Proteomes" id="UP000187651">
    <property type="component" value="Unassembled WGS sequence"/>
</dbReference>
<reference evidence="2" key="1">
    <citation type="submission" date="2016-10" db="EMBL/GenBank/DDBJ databases">
        <authorList>
            <person name="Varghese N."/>
            <person name="Submissions S."/>
        </authorList>
    </citation>
    <scope>NUCLEOTIDE SEQUENCE [LARGE SCALE GENOMIC DNA]</scope>
    <source>
        <strain evidence="2">M83</strain>
    </source>
</reference>
<gene>
    <name evidence="1" type="ORF">SAMN05216544_0430</name>
</gene>
<evidence type="ECO:0000313" key="2">
    <source>
        <dbReference type="Proteomes" id="UP000187651"/>
    </source>
</evidence>
<keyword evidence="2" id="KW-1185">Reference proteome</keyword>
<accession>A0A1G9TP37</accession>
<dbReference type="EMBL" id="FNHZ01000001">
    <property type="protein sequence ID" value="SDM49463.1"/>
    <property type="molecule type" value="Genomic_DNA"/>
</dbReference>
<evidence type="ECO:0000313" key="1">
    <source>
        <dbReference type="EMBL" id="SDM49463.1"/>
    </source>
</evidence>
<protein>
    <submittedName>
        <fullName evidence="1">Uncharacterized protein</fullName>
    </submittedName>
</protein>
<name>A0A1G9TP37_9FIRM</name>
<proteinExistence type="predicted"/>
<organism evidence="1 2">
    <name type="scientific">Lachnospira pectinoschiza</name>
    <dbReference type="NCBI Taxonomy" id="28052"/>
    <lineage>
        <taxon>Bacteria</taxon>
        <taxon>Bacillati</taxon>
        <taxon>Bacillota</taxon>
        <taxon>Clostridia</taxon>
        <taxon>Lachnospirales</taxon>
        <taxon>Lachnospiraceae</taxon>
        <taxon>Lachnospira</taxon>
    </lineage>
</organism>
<dbReference type="RefSeq" id="WP_074520712.1">
    <property type="nucleotide sequence ID" value="NZ_FNHZ01000001.1"/>
</dbReference>